<dbReference type="SUPFAM" id="SSF56672">
    <property type="entry name" value="DNA/RNA polymerases"/>
    <property type="match status" value="1"/>
</dbReference>
<evidence type="ECO:0000256" key="2">
    <source>
        <dbReference type="ARBA" id="ARBA00010945"/>
    </source>
</evidence>
<dbReference type="EMBL" id="SJDT01000002">
    <property type="protein sequence ID" value="TBW23029.1"/>
    <property type="molecule type" value="Genomic_DNA"/>
</dbReference>
<keyword evidence="7 16" id="KW-0235">DNA replication</keyword>
<dbReference type="InterPro" id="IPR043502">
    <property type="entry name" value="DNA/RNA_pol_sf"/>
</dbReference>
<evidence type="ECO:0000256" key="3">
    <source>
        <dbReference type="ARBA" id="ARBA00022457"/>
    </source>
</evidence>
<feature type="binding site" evidence="16">
    <location>
        <position position="120"/>
    </location>
    <ligand>
        <name>Mg(2+)</name>
        <dbReference type="ChEBI" id="CHEBI:18420"/>
    </ligand>
</feature>
<keyword evidence="8 16" id="KW-0479">Metal-binding</keyword>
<dbReference type="Gene3D" id="3.30.1490.100">
    <property type="entry name" value="DNA polymerase, Y-family, little finger domain"/>
    <property type="match status" value="1"/>
</dbReference>
<reference evidence="18 19" key="1">
    <citation type="submission" date="2019-02" db="EMBL/GenBank/DDBJ databases">
        <title>Arcanobacterium bovis sp. nov., isolated from the milk of a cow with mastitis.</title>
        <authorList>
            <person name="Sammra O."/>
            <person name="Foster G."/>
            <person name="Hassan A."/>
            <person name="Alssahen M."/>
            <person name="Laemmler C."/>
            <person name="Borowiak M."/>
            <person name="Malorny B."/>
            <person name="Abdulmawjood A."/>
        </authorList>
    </citation>
    <scope>NUCLEOTIDE SEQUENCE [LARGE SCALE GENOMIC DNA]</scope>
    <source>
        <strain evidence="18 19">C605018/01/1</strain>
    </source>
</reference>
<evidence type="ECO:0000313" key="19">
    <source>
        <dbReference type="Proteomes" id="UP000293036"/>
    </source>
</evidence>
<keyword evidence="6 16" id="KW-0548">Nucleotidyltransferase</keyword>
<feature type="site" description="Substrate discrimination" evidence="16">
    <location>
        <position position="32"/>
    </location>
</feature>
<keyword evidence="10 16" id="KW-0460">Magnesium</keyword>
<dbReference type="GO" id="GO:0000287">
    <property type="term" value="F:magnesium ion binding"/>
    <property type="evidence" value="ECO:0007669"/>
    <property type="project" value="UniProtKB-UniRule"/>
</dbReference>
<evidence type="ECO:0000256" key="5">
    <source>
        <dbReference type="ARBA" id="ARBA00022679"/>
    </source>
</evidence>
<evidence type="ECO:0000256" key="15">
    <source>
        <dbReference type="ARBA" id="ARBA00049244"/>
    </source>
</evidence>
<evidence type="ECO:0000256" key="10">
    <source>
        <dbReference type="ARBA" id="ARBA00022842"/>
    </source>
</evidence>
<feature type="active site" evidence="16">
    <location>
        <position position="121"/>
    </location>
</feature>
<dbReference type="Proteomes" id="UP000293036">
    <property type="component" value="Unassembled WGS sequence"/>
</dbReference>
<evidence type="ECO:0000256" key="9">
    <source>
        <dbReference type="ARBA" id="ARBA00022763"/>
    </source>
</evidence>
<dbReference type="GO" id="GO:0042276">
    <property type="term" value="P:error-prone translesion synthesis"/>
    <property type="evidence" value="ECO:0007669"/>
    <property type="project" value="TreeGrafter"/>
</dbReference>
<dbReference type="NCBIfam" id="NF003015">
    <property type="entry name" value="PRK03858.1"/>
    <property type="match status" value="1"/>
</dbReference>
<dbReference type="InterPro" id="IPR017961">
    <property type="entry name" value="DNA_pol_Y-fam_little_finger"/>
</dbReference>
<keyword evidence="4 16" id="KW-0963">Cytoplasm</keyword>
<dbReference type="GO" id="GO:0009432">
    <property type="term" value="P:SOS response"/>
    <property type="evidence" value="ECO:0007669"/>
    <property type="project" value="TreeGrafter"/>
</dbReference>
<feature type="binding site" evidence="16">
    <location>
        <position position="27"/>
    </location>
    <ligand>
        <name>Mg(2+)</name>
        <dbReference type="ChEBI" id="CHEBI:18420"/>
    </ligand>
</feature>
<evidence type="ECO:0000256" key="13">
    <source>
        <dbReference type="ARBA" id="ARBA00023204"/>
    </source>
</evidence>
<keyword evidence="12 16" id="KW-0238">DNA-binding</keyword>
<comment type="subcellular location">
    <subcellularLocation>
        <location evidence="1 16">Cytoplasm</location>
    </subcellularLocation>
</comment>
<sequence>MSRAPRNASLRRDWGDDDSQTPILHVDMDAFFVAVELLDKPQLRGKPIAVGGRDRGVISAASYEARQFGVNSAMPVAMAKRRCPELIILPVNMEHYRRVSADIMRILNDITPHVEQISVDEAFLDVRGARRLFGSPREIGELIRRRIHGEVGVAASVGIASTKHLAKIASAHAKPDGLLLIPHHRSLEFLHSLPVGALWGVGEKTRAKLESRGVEKVIDVVRLGEKRMVNMLGQAAGTRLYALAMNKDAREVSGESVDKSISKEQTFFEQLHDQHEVLRVMLEQSYSVARRLRAHHLLARTISIKVRSGDFVTLNRSHKLGTATDVGAEIFDIAKMLFTKLDMPVSGVRLVGVRAEQFVLANEGIQIALDDDGRRAQAEDAMDAVHEKYGDAVLVPASLIDNLRRKNTESS</sequence>
<dbReference type="InterPro" id="IPR036775">
    <property type="entry name" value="DNA_pol_Y-fam_lit_finger_sf"/>
</dbReference>
<protein>
    <recommendedName>
        <fullName evidence="16">DNA polymerase IV</fullName>
        <shortName evidence="16">Pol IV</shortName>
        <ecNumber evidence="16">2.7.7.7</ecNumber>
    </recommendedName>
</protein>
<comment type="cofactor">
    <cofactor evidence="16">
        <name>Mg(2+)</name>
        <dbReference type="ChEBI" id="CHEBI:18420"/>
    </cofactor>
    <text evidence="16">Binds 2 magnesium ions per subunit.</text>
</comment>
<evidence type="ECO:0000256" key="8">
    <source>
        <dbReference type="ARBA" id="ARBA00022723"/>
    </source>
</evidence>
<evidence type="ECO:0000313" key="18">
    <source>
        <dbReference type="EMBL" id="TBW23029.1"/>
    </source>
</evidence>
<comment type="similarity">
    <text evidence="2 16">Belongs to the DNA polymerase type-Y family.</text>
</comment>
<evidence type="ECO:0000256" key="16">
    <source>
        <dbReference type="HAMAP-Rule" id="MF_01113"/>
    </source>
</evidence>
<proteinExistence type="inferred from homology"/>
<dbReference type="OrthoDB" id="9808813at2"/>
<evidence type="ECO:0000256" key="4">
    <source>
        <dbReference type="ARBA" id="ARBA00022490"/>
    </source>
</evidence>
<keyword evidence="5 16" id="KW-0808">Transferase</keyword>
<evidence type="ECO:0000256" key="11">
    <source>
        <dbReference type="ARBA" id="ARBA00022932"/>
    </source>
</evidence>
<evidence type="ECO:0000256" key="14">
    <source>
        <dbReference type="ARBA" id="ARBA00025589"/>
    </source>
</evidence>
<dbReference type="HAMAP" id="MF_01113">
    <property type="entry name" value="DNApol_IV"/>
    <property type="match status" value="1"/>
</dbReference>
<gene>
    <name evidence="16" type="primary">dinB</name>
    <name evidence="18" type="ORF">EZJ44_02255</name>
</gene>
<dbReference type="PANTHER" id="PTHR11076:SF33">
    <property type="entry name" value="DNA POLYMERASE KAPPA"/>
    <property type="match status" value="1"/>
</dbReference>
<keyword evidence="11 16" id="KW-0239">DNA-directed DNA polymerase</keyword>
<dbReference type="InterPro" id="IPR050116">
    <property type="entry name" value="DNA_polymerase-Y"/>
</dbReference>
<keyword evidence="3 16" id="KW-0515">Mutator protein</keyword>
<dbReference type="AlphaFoldDB" id="A0A4V6MYT7"/>
<dbReference type="PROSITE" id="PS50173">
    <property type="entry name" value="UMUC"/>
    <property type="match status" value="1"/>
</dbReference>
<comment type="catalytic activity">
    <reaction evidence="15 16">
        <text>DNA(n) + a 2'-deoxyribonucleoside 5'-triphosphate = DNA(n+1) + diphosphate</text>
        <dbReference type="Rhea" id="RHEA:22508"/>
        <dbReference type="Rhea" id="RHEA-COMP:17339"/>
        <dbReference type="Rhea" id="RHEA-COMP:17340"/>
        <dbReference type="ChEBI" id="CHEBI:33019"/>
        <dbReference type="ChEBI" id="CHEBI:61560"/>
        <dbReference type="ChEBI" id="CHEBI:173112"/>
        <dbReference type="EC" id="2.7.7.7"/>
    </reaction>
</comment>
<dbReference type="EC" id="2.7.7.7" evidence="16"/>
<evidence type="ECO:0000259" key="17">
    <source>
        <dbReference type="PROSITE" id="PS50173"/>
    </source>
</evidence>
<dbReference type="FunFam" id="3.40.1170.60:FF:000001">
    <property type="entry name" value="DNA polymerase IV"/>
    <property type="match status" value="1"/>
</dbReference>
<evidence type="ECO:0000256" key="6">
    <source>
        <dbReference type="ARBA" id="ARBA00022695"/>
    </source>
</evidence>
<comment type="caution">
    <text evidence="18">The sequence shown here is derived from an EMBL/GenBank/DDBJ whole genome shotgun (WGS) entry which is preliminary data.</text>
</comment>
<evidence type="ECO:0000256" key="1">
    <source>
        <dbReference type="ARBA" id="ARBA00004496"/>
    </source>
</evidence>
<dbReference type="GO" id="GO:0006281">
    <property type="term" value="P:DNA repair"/>
    <property type="evidence" value="ECO:0007669"/>
    <property type="project" value="UniProtKB-UniRule"/>
</dbReference>
<dbReference type="PANTHER" id="PTHR11076">
    <property type="entry name" value="DNA REPAIR POLYMERASE UMUC / TRANSFERASE FAMILY MEMBER"/>
    <property type="match status" value="1"/>
</dbReference>
<keyword evidence="13 16" id="KW-0234">DNA repair</keyword>
<organism evidence="18 19">
    <name type="scientific">Arcanobacterium bovis</name>
    <dbReference type="NCBI Taxonomy" id="2529275"/>
    <lineage>
        <taxon>Bacteria</taxon>
        <taxon>Bacillati</taxon>
        <taxon>Actinomycetota</taxon>
        <taxon>Actinomycetes</taxon>
        <taxon>Actinomycetales</taxon>
        <taxon>Actinomycetaceae</taxon>
        <taxon>Arcanobacterium</taxon>
    </lineage>
</organism>
<dbReference type="GO" id="GO:0005829">
    <property type="term" value="C:cytosol"/>
    <property type="evidence" value="ECO:0007669"/>
    <property type="project" value="TreeGrafter"/>
</dbReference>
<dbReference type="Gene3D" id="1.10.150.20">
    <property type="entry name" value="5' to 3' exonuclease, C-terminal subdomain"/>
    <property type="match status" value="1"/>
</dbReference>
<dbReference type="InterPro" id="IPR001126">
    <property type="entry name" value="UmuC"/>
</dbReference>
<keyword evidence="19" id="KW-1185">Reference proteome</keyword>
<dbReference type="GO" id="GO:0003887">
    <property type="term" value="F:DNA-directed DNA polymerase activity"/>
    <property type="evidence" value="ECO:0007669"/>
    <property type="project" value="UniProtKB-UniRule"/>
</dbReference>
<dbReference type="Gene3D" id="3.40.1170.60">
    <property type="match status" value="1"/>
</dbReference>
<dbReference type="Pfam" id="PF11799">
    <property type="entry name" value="IMS_C"/>
    <property type="match status" value="1"/>
</dbReference>
<dbReference type="GO" id="GO:0006261">
    <property type="term" value="P:DNA-templated DNA replication"/>
    <property type="evidence" value="ECO:0007669"/>
    <property type="project" value="UniProtKB-UniRule"/>
</dbReference>
<dbReference type="SUPFAM" id="SSF100879">
    <property type="entry name" value="Lesion bypass DNA polymerase (Y-family), little finger domain"/>
    <property type="match status" value="1"/>
</dbReference>
<name>A0A4V6MYT7_9ACTO</name>
<dbReference type="InterPro" id="IPR022880">
    <property type="entry name" value="DNApol_IV"/>
</dbReference>
<dbReference type="CDD" id="cd03586">
    <property type="entry name" value="PolY_Pol_IV_kappa"/>
    <property type="match status" value="1"/>
</dbReference>
<dbReference type="Gene3D" id="3.30.70.270">
    <property type="match status" value="1"/>
</dbReference>
<accession>A0A4V6MYT7</accession>
<evidence type="ECO:0000256" key="7">
    <source>
        <dbReference type="ARBA" id="ARBA00022705"/>
    </source>
</evidence>
<comment type="subunit">
    <text evidence="16">Monomer.</text>
</comment>
<feature type="domain" description="UmuC" evidence="17">
    <location>
        <begin position="23"/>
        <end position="202"/>
    </location>
</feature>
<dbReference type="GO" id="GO:0003684">
    <property type="term" value="F:damaged DNA binding"/>
    <property type="evidence" value="ECO:0007669"/>
    <property type="project" value="InterPro"/>
</dbReference>
<dbReference type="InterPro" id="IPR043128">
    <property type="entry name" value="Rev_trsase/Diguanyl_cyclase"/>
</dbReference>
<dbReference type="NCBIfam" id="NF002677">
    <property type="entry name" value="PRK02406.1"/>
    <property type="match status" value="1"/>
</dbReference>
<dbReference type="Pfam" id="PF00817">
    <property type="entry name" value="IMS"/>
    <property type="match status" value="1"/>
</dbReference>
<evidence type="ECO:0000256" key="12">
    <source>
        <dbReference type="ARBA" id="ARBA00023125"/>
    </source>
</evidence>
<comment type="function">
    <text evidence="14 16">Poorly processive, error-prone DNA polymerase involved in untargeted mutagenesis. Copies undamaged DNA at stalled replication forks, which arise in vivo from mismatched or misaligned primer ends. These misaligned primers can be extended by PolIV. Exhibits no 3'-5' exonuclease (proofreading) activity. May be involved in translesional synthesis, in conjunction with the beta clamp from PolIII.</text>
</comment>
<keyword evidence="9 16" id="KW-0227">DNA damage</keyword>